<sequence>MAYVDRLIELGEIKEINQSVYAWSHDRIFVKVM</sequence>
<gene>
    <name evidence="1" type="ORF">LCGC14_0351780</name>
</gene>
<dbReference type="AlphaFoldDB" id="A0A0F9TGF1"/>
<comment type="caution">
    <text evidence="1">The sequence shown here is derived from an EMBL/GenBank/DDBJ whole genome shotgun (WGS) entry which is preliminary data.</text>
</comment>
<proteinExistence type="predicted"/>
<organism evidence="1">
    <name type="scientific">marine sediment metagenome</name>
    <dbReference type="NCBI Taxonomy" id="412755"/>
    <lineage>
        <taxon>unclassified sequences</taxon>
        <taxon>metagenomes</taxon>
        <taxon>ecological metagenomes</taxon>
    </lineage>
</organism>
<reference evidence="1" key="1">
    <citation type="journal article" date="2015" name="Nature">
        <title>Complex archaea that bridge the gap between prokaryotes and eukaryotes.</title>
        <authorList>
            <person name="Spang A."/>
            <person name="Saw J.H."/>
            <person name="Jorgensen S.L."/>
            <person name="Zaremba-Niedzwiedzka K."/>
            <person name="Martijn J."/>
            <person name="Lind A.E."/>
            <person name="van Eijk R."/>
            <person name="Schleper C."/>
            <person name="Guy L."/>
            <person name="Ettema T.J."/>
        </authorList>
    </citation>
    <scope>NUCLEOTIDE SEQUENCE</scope>
</reference>
<dbReference type="EMBL" id="LAZR01000265">
    <property type="protein sequence ID" value="KKN78319.1"/>
    <property type="molecule type" value="Genomic_DNA"/>
</dbReference>
<accession>A0A0F9TGF1</accession>
<evidence type="ECO:0000313" key="1">
    <source>
        <dbReference type="EMBL" id="KKN78319.1"/>
    </source>
</evidence>
<name>A0A0F9TGF1_9ZZZZ</name>
<protein>
    <submittedName>
        <fullName evidence="1">Uncharacterized protein</fullName>
    </submittedName>
</protein>